<evidence type="ECO:0000313" key="2">
    <source>
        <dbReference type="EMBL" id="GAA2721481.1"/>
    </source>
</evidence>
<evidence type="ECO:0008006" key="4">
    <source>
        <dbReference type="Google" id="ProtNLM"/>
    </source>
</evidence>
<gene>
    <name evidence="2" type="ORF">GCM10010439_11820</name>
</gene>
<dbReference type="EMBL" id="BAAATZ010000004">
    <property type="protein sequence ID" value="GAA2721481.1"/>
    <property type="molecule type" value="Genomic_DNA"/>
</dbReference>
<protein>
    <recommendedName>
        <fullName evidence="4">ATP/GTP-binding protein</fullName>
    </recommendedName>
</protein>
<comment type="caution">
    <text evidence="2">The sequence shown here is derived from an EMBL/GenBank/DDBJ whole genome shotgun (WGS) entry which is preliminary data.</text>
</comment>
<feature type="region of interest" description="Disordered" evidence="1">
    <location>
        <begin position="1"/>
        <end position="27"/>
    </location>
</feature>
<evidence type="ECO:0000313" key="3">
    <source>
        <dbReference type="Proteomes" id="UP001501842"/>
    </source>
</evidence>
<dbReference type="Proteomes" id="UP001501842">
    <property type="component" value="Unassembled WGS sequence"/>
</dbReference>
<keyword evidence="3" id="KW-1185">Reference proteome</keyword>
<sequence>MCARKNRRDGRAGRDMGGPWSYGIQETRREPDGEWHVRTILASAALKTYRCPGCDQEISPRTAHLVAWPADRGGPDDRRHWHRPCWQARLRRGPRR</sequence>
<reference evidence="2 3" key="1">
    <citation type="journal article" date="2019" name="Int. J. Syst. Evol. Microbiol.">
        <title>The Global Catalogue of Microorganisms (GCM) 10K type strain sequencing project: providing services to taxonomists for standard genome sequencing and annotation.</title>
        <authorList>
            <consortium name="The Broad Institute Genomics Platform"/>
            <consortium name="The Broad Institute Genome Sequencing Center for Infectious Disease"/>
            <person name="Wu L."/>
            <person name="Ma J."/>
        </authorList>
    </citation>
    <scope>NUCLEOTIDE SEQUENCE [LARGE SCALE GENOMIC DNA]</scope>
    <source>
        <strain evidence="2 3">JCM 8201</strain>
    </source>
</reference>
<accession>A0ABN3TZY0</accession>
<evidence type="ECO:0000256" key="1">
    <source>
        <dbReference type="SAM" id="MobiDB-lite"/>
    </source>
</evidence>
<proteinExistence type="predicted"/>
<name>A0ABN3TZY0_9ACTN</name>
<organism evidence="2 3">
    <name type="scientific">Actinocorallia aurantiaca</name>
    <dbReference type="NCBI Taxonomy" id="46204"/>
    <lineage>
        <taxon>Bacteria</taxon>
        <taxon>Bacillati</taxon>
        <taxon>Actinomycetota</taxon>
        <taxon>Actinomycetes</taxon>
        <taxon>Streptosporangiales</taxon>
        <taxon>Thermomonosporaceae</taxon>
        <taxon>Actinocorallia</taxon>
    </lineage>
</organism>